<dbReference type="Proteomes" id="UP000807716">
    <property type="component" value="Unassembled WGS sequence"/>
</dbReference>
<dbReference type="PROSITE" id="PS50213">
    <property type="entry name" value="FAS1"/>
    <property type="match status" value="1"/>
</dbReference>
<sequence length="619" mass="69275">MIPQQLLTCISAKKALATMVMLSLLPKCSTLPSQQACIQPATHFEQNSFALAPTSKAVEPATILDVLGQRPEFSELLKTIQKDKALTKLLADPNNQLMMFAPNNEAFDSLSDIQIPTRDLLMYHISRHPHNTTVLRAEPLVDSMYEADGLDGAAQYLRISPQHPSIPSATIPRPSFWRFDSEWIDQDEDQVDYGGNSNDHAGHRAPPAANELYVNRAKIIIPNLVTTSGSIVHGVNRIVQPPGDTILDEVLRHDLMFSTLTKAWTQTQVDVHVRDSKSITLFAAPDKAWKALPKKLKKWLFSNKGREHLKIFTMYSIGERTLYTPEIFNLTNDDGSKSPDYKEIAVQSMLKSPEYQLHVKGEMLRDDENDSLLFSEDLIQRVAEYLVDEVGLHPGDLARATLQELKMAAILNRGDANDGDGDDDDDGGKGGKHHYPHRDPNHRHHHNHKTHKHHKDHRHDGGDGDKKPAPGIERNEILVNKKAKIVHGYENWIAGNGVIHVIDQVLIPPKSEGCKGMSKTECAAWQHMWQLASADDDDEGEQEEEEDEVVVESYLDELLGGTGRALNMPWAESSKSCLFGNFEHCGLFHDAHNMLKFDNIDNNDDDGMEGNAELEGGWL</sequence>
<dbReference type="PANTHER" id="PTHR10900">
    <property type="entry name" value="PERIOSTIN-RELATED"/>
    <property type="match status" value="1"/>
</dbReference>
<comment type="caution">
    <text evidence="4">The sequence shown here is derived from an EMBL/GenBank/DDBJ whole genome shotgun (WGS) entry which is preliminary data.</text>
</comment>
<evidence type="ECO:0000313" key="4">
    <source>
        <dbReference type="EMBL" id="KAG0263861.1"/>
    </source>
</evidence>
<evidence type="ECO:0000256" key="2">
    <source>
        <dbReference type="SAM" id="SignalP"/>
    </source>
</evidence>
<dbReference type="OrthoDB" id="7700931at2759"/>
<accession>A0A9P6QEM6</accession>
<dbReference type="InterPro" id="IPR000782">
    <property type="entry name" value="FAS1_domain"/>
</dbReference>
<gene>
    <name evidence="4" type="ORF">DFQ27_001582</name>
</gene>
<proteinExistence type="predicted"/>
<dbReference type="InterPro" id="IPR050904">
    <property type="entry name" value="Adhesion/Biosynth-related"/>
</dbReference>
<keyword evidence="5" id="KW-1185">Reference proteome</keyword>
<dbReference type="SMART" id="SM00554">
    <property type="entry name" value="FAS1"/>
    <property type="match status" value="2"/>
</dbReference>
<feature type="chain" id="PRO_5040231504" description="FAS1 domain-containing protein" evidence="2">
    <location>
        <begin position="31"/>
        <end position="619"/>
    </location>
</feature>
<keyword evidence="2" id="KW-0732">Signal</keyword>
<feature type="signal peptide" evidence="2">
    <location>
        <begin position="1"/>
        <end position="30"/>
    </location>
</feature>
<feature type="region of interest" description="Disordered" evidence="1">
    <location>
        <begin position="413"/>
        <end position="472"/>
    </location>
</feature>
<dbReference type="InterPro" id="IPR036378">
    <property type="entry name" value="FAS1_dom_sf"/>
</dbReference>
<evidence type="ECO:0000259" key="3">
    <source>
        <dbReference type="PROSITE" id="PS50213"/>
    </source>
</evidence>
<evidence type="ECO:0000256" key="1">
    <source>
        <dbReference type="SAM" id="MobiDB-lite"/>
    </source>
</evidence>
<dbReference type="AlphaFoldDB" id="A0A9P6QEM6"/>
<reference evidence="4" key="1">
    <citation type="journal article" date="2020" name="Fungal Divers.">
        <title>Resolving the Mortierellaceae phylogeny through synthesis of multi-gene phylogenetics and phylogenomics.</title>
        <authorList>
            <person name="Vandepol N."/>
            <person name="Liber J."/>
            <person name="Desiro A."/>
            <person name="Na H."/>
            <person name="Kennedy M."/>
            <person name="Barry K."/>
            <person name="Grigoriev I.V."/>
            <person name="Miller A.N."/>
            <person name="O'Donnell K."/>
            <person name="Stajich J.E."/>
            <person name="Bonito G."/>
        </authorList>
    </citation>
    <scope>NUCLEOTIDE SEQUENCE</scope>
    <source>
        <strain evidence="4">BC1065</strain>
    </source>
</reference>
<feature type="compositionally biased region" description="Basic residues" evidence="1">
    <location>
        <begin position="430"/>
        <end position="457"/>
    </location>
</feature>
<dbReference type="SUPFAM" id="SSF82153">
    <property type="entry name" value="FAS1 domain"/>
    <property type="match status" value="2"/>
</dbReference>
<feature type="compositionally biased region" description="Basic and acidic residues" evidence="1">
    <location>
        <begin position="458"/>
        <end position="472"/>
    </location>
</feature>
<organism evidence="4 5">
    <name type="scientific">Actinomortierella ambigua</name>
    <dbReference type="NCBI Taxonomy" id="1343610"/>
    <lineage>
        <taxon>Eukaryota</taxon>
        <taxon>Fungi</taxon>
        <taxon>Fungi incertae sedis</taxon>
        <taxon>Mucoromycota</taxon>
        <taxon>Mortierellomycotina</taxon>
        <taxon>Mortierellomycetes</taxon>
        <taxon>Mortierellales</taxon>
        <taxon>Mortierellaceae</taxon>
        <taxon>Actinomortierella</taxon>
    </lineage>
</organism>
<dbReference type="EMBL" id="JAAAJB010000154">
    <property type="protein sequence ID" value="KAG0263861.1"/>
    <property type="molecule type" value="Genomic_DNA"/>
</dbReference>
<protein>
    <recommendedName>
        <fullName evidence="3">FAS1 domain-containing protein</fullName>
    </recommendedName>
</protein>
<dbReference type="PANTHER" id="PTHR10900:SF77">
    <property type="entry name" value="FI19380P1"/>
    <property type="match status" value="1"/>
</dbReference>
<dbReference type="GO" id="GO:0005615">
    <property type="term" value="C:extracellular space"/>
    <property type="evidence" value="ECO:0007669"/>
    <property type="project" value="TreeGrafter"/>
</dbReference>
<dbReference type="Gene3D" id="2.30.180.10">
    <property type="entry name" value="FAS1 domain"/>
    <property type="match status" value="3"/>
</dbReference>
<feature type="domain" description="FAS1" evidence="3">
    <location>
        <begin position="60"/>
        <end position="239"/>
    </location>
</feature>
<name>A0A9P6QEM6_9FUNG</name>
<evidence type="ECO:0000313" key="5">
    <source>
        <dbReference type="Proteomes" id="UP000807716"/>
    </source>
</evidence>
<feature type="compositionally biased region" description="Acidic residues" evidence="1">
    <location>
        <begin position="417"/>
        <end position="426"/>
    </location>
</feature>